<name>A0A486XEB5_9PAST</name>
<sequence>MELTIGLLVLLGIVLAFLAAINHTIKQAEKEDKKTNSRYEGGLNGAYYWIISFIGCSFSFWCWH</sequence>
<dbReference type="AlphaFoldDB" id="A0A486XEB5"/>
<evidence type="ECO:0000313" key="2">
    <source>
        <dbReference type="EMBL" id="VGM96734.1"/>
    </source>
</evidence>
<organism evidence="2">
    <name type="scientific">uncultured Avibacterium sp</name>
    <dbReference type="NCBI Taxonomy" id="1936169"/>
    <lineage>
        <taxon>Bacteria</taxon>
        <taxon>Pseudomonadati</taxon>
        <taxon>Pseudomonadota</taxon>
        <taxon>Gammaproteobacteria</taxon>
        <taxon>Pasteurellales</taxon>
        <taxon>Pasteurellaceae</taxon>
        <taxon>Avibacterium</taxon>
        <taxon>environmental samples</taxon>
    </lineage>
</organism>
<evidence type="ECO:0000256" key="1">
    <source>
        <dbReference type="SAM" id="Phobius"/>
    </source>
</evidence>
<proteinExistence type="predicted"/>
<dbReference type="EMBL" id="CAAHDN010000018">
    <property type="protein sequence ID" value="VGM96734.1"/>
    <property type="molecule type" value="Genomic_DNA"/>
</dbReference>
<reference evidence="2" key="1">
    <citation type="submission" date="2019-03" db="EMBL/GenBank/DDBJ databases">
        <authorList>
            <consortium name="Pathogen Informatics"/>
        </authorList>
    </citation>
    <scope>NUCLEOTIDE SEQUENCE</scope>
    <source>
        <strain evidence="2">Unknown</strain>
    </source>
</reference>
<keyword evidence="1" id="KW-0812">Transmembrane</keyword>
<accession>A0A486XEB5</accession>
<gene>
    <name evidence="2" type="ORF">NCTC4101_02166</name>
</gene>
<feature type="transmembrane region" description="Helical" evidence="1">
    <location>
        <begin position="46"/>
        <end position="63"/>
    </location>
</feature>
<keyword evidence="1" id="KW-1133">Transmembrane helix</keyword>
<protein>
    <submittedName>
        <fullName evidence="2">Uncharacterized protein</fullName>
    </submittedName>
</protein>
<keyword evidence="1" id="KW-0472">Membrane</keyword>